<organism evidence="2 3">
    <name type="scientific">Rubripirellula tenax</name>
    <dbReference type="NCBI Taxonomy" id="2528015"/>
    <lineage>
        <taxon>Bacteria</taxon>
        <taxon>Pseudomonadati</taxon>
        <taxon>Planctomycetota</taxon>
        <taxon>Planctomycetia</taxon>
        <taxon>Pirellulales</taxon>
        <taxon>Pirellulaceae</taxon>
        <taxon>Rubripirellula</taxon>
    </lineage>
</organism>
<gene>
    <name evidence="2" type="ORF">Poly51_29560</name>
</gene>
<protein>
    <recommendedName>
        <fullName evidence="4">Secreted protein</fullName>
    </recommendedName>
</protein>
<dbReference type="EMBL" id="SJPW01000003">
    <property type="protein sequence ID" value="TWU57035.1"/>
    <property type="molecule type" value="Genomic_DNA"/>
</dbReference>
<dbReference type="OrthoDB" id="271268at2"/>
<sequence precursor="true">MLLGRISKIVLTTTLVVTGIAGSATAQNGAKKDPSTTEESRFAPGVLQVIPPAPEPDETFDGPQTLQSLLEAHPEIQFGGATHPDGEPHFDPRSRTLVEMAKQVILRREIYAFEFAFKPLRHMYLDVPRADGRMQRKLIWYMVYRVRYRGGDLRPAPDKVAGVSIYKRVEEVHYESRRFFPMLVLRDQVSDQDYVDNILPAVKDKIKVREQITAPLYNSVEITRVSVPYGADESGDGVWGVATWEDVDPNLDFVSVEVFGLTNAFEQDGEGPKAPYRRKALQLNFYRPGDSMNQVDDQILFGVPAYANDSEQQYILKQYGLSERLDYRWIFR</sequence>
<keyword evidence="1" id="KW-0732">Signal</keyword>
<evidence type="ECO:0000256" key="1">
    <source>
        <dbReference type="SAM" id="SignalP"/>
    </source>
</evidence>
<feature type="signal peptide" evidence="1">
    <location>
        <begin position="1"/>
        <end position="26"/>
    </location>
</feature>
<accession>A0A5C6F743</accession>
<comment type="caution">
    <text evidence="2">The sequence shown here is derived from an EMBL/GenBank/DDBJ whole genome shotgun (WGS) entry which is preliminary data.</text>
</comment>
<evidence type="ECO:0000313" key="3">
    <source>
        <dbReference type="Proteomes" id="UP000318288"/>
    </source>
</evidence>
<keyword evidence="3" id="KW-1185">Reference proteome</keyword>
<dbReference type="RefSeq" id="WP_146458409.1">
    <property type="nucleotide sequence ID" value="NZ_SJPW01000003.1"/>
</dbReference>
<evidence type="ECO:0008006" key="4">
    <source>
        <dbReference type="Google" id="ProtNLM"/>
    </source>
</evidence>
<name>A0A5C6F743_9BACT</name>
<evidence type="ECO:0000313" key="2">
    <source>
        <dbReference type="EMBL" id="TWU57035.1"/>
    </source>
</evidence>
<proteinExistence type="predicted"/>
<reference evidence="2 3" key="1">
    <citation type="submission" date="2019-02" db="EMBL/GenBank/DDBJ databases">
        <title>Deep-cultivation of Planctomycetes and their phenomic and genomic characterization uncovers novel biology.</title>
        <authorList>
            <person name="Wiegand S."/>
            <person name="Jogler M."/>
            <person name="Boedeker C."/>
            <person name="Pinto D."/>
            <person name="Vollmers J."/>
            <person name="Rivas-Marin E."/>
            <person name="Kohn T."/>
            <person name="Peeters S.H."/>
            <person name="Heuer A."/>
            <person name="Rast P."/>
            <person name="Oberbeckmann S."/>
            <person name="Bunk B."/>
            <person name="Jeske O."/>
            <person name="Meyerdierks A."/>
            <person name="Storesund J.E."/>
            <person name="Kallscheuer N."/>
            <person name="Luecker S."/>
            <person name="Lage O.M."/>
            <person name="Pohl T."/>
            <person name="Merkel B.J."/>
            <person name="Hornburger P."/>
            <person name="Mueller R.-W."/>
            <person name="Bruemmer F."/>
            <person name="Labrenz M."/>
            <person name="Spormann A.M."/>
            <person name="Op Den Camp H."/>
            <person name="Overmann J."/>
            <person name="Amann R."/>
            <person name="Jetten M.S.M."/>
            <person name="Mascher T."/>
            <person name="Medema M.H."/>
            <person name="Devos D.P."/>
            <person name="Kaster A.-K."/>
            <person name="Ovreas L."/>
            <person name="Rohde M."/>
            <person name="Galperin M.Y."/>
            <person name="Jogler C."/>
        </authorList>
    </citation>
    <scope>NUCLEOTIDE SEQUENCE [LARGE SCALE GENOMIC DNA]</scope>
    <source>
        <strain evidence="2 3">Poly51</strain>
    </source>
</reference>
<feature type="chain" id="PRO_5022690254" description="Secreted protein" evidence="1">
    <location>
        <begin position="27"/>
        <end position="332"/>
    </location>
</feature>
<dbReference type="Proteomes" id="UP000318288">
    <property type="component" value="Unassembled WGS sequence"/>
</dbReference>
<dbReference type="AlphaFoldDB" id="A0A5C6F743"/>